<proteinExistence type="predicted"/>
<dbReference type="AlphaFoldDB" id="A0A645HUT8"/>
<comment type="caution">
    <text evidence="2">The sequence shown here is derived from an EMBL/GenBank/DDBJ whole genome shotgun (WGS) entry which is preliminary data.</text>
</comment>
<dbReference type="InterPro" id="IPR016047">
    <property type="entry name" value="M23ase_b-sheet_dom"/>
</dbReference>
<evidence type="ECO:0000313" key="2">
    <source>
        <dbReference type="EMBL" id="MPN42242.1"/>
    </source>
</evidence>
<dbReference type="PANTHER" id="PTHR21666:SF270">
    <property type="entry name" value="MUREIN HYDROLASE ACTIVATOR ENVC"/>
    <property type="match status" value="1"/>
</dbReference>
<feature type="domain" description="M23ase beta-sheet core" evidence="1">
    <location>
        <begin position="2"/>
        <end position="96"/>
    </location>
</feature>
<gene>
    <name evidence="2" type="ORF">SDC9_189798</name>
</gene>
<dbReference type="Pfam" id="PF01551">
    <property type="entry name" value="Peptidase_M23"/>
    <property type="match status" value="1"/>
</dbReference>
<dbReference type="CDD" id="cd12797">
    <property type="entry name" value="M23_peptidase"/>
    <property type="match status" value="1"/>
</dbReference>
<organism evidence="2">
    <name type="scientific">bioreactor metagenome</name>
    <dbReference type="NCBI Taxonomy" id="1076179"/>
    <lineage>
        <taxon>unclassified sequences</taxon>
        <taxon>metagenomes</taxon>
        <taxon>ecological metagenomes</taxon>
    </lineage>
</organism>
<accession>A0A645HUT8</accession>
<dbReference type="Gene3D" id="2.70.70.10">
    <property type="entry name" value="Glucose Permease (Domain IIA)"/>
    <property type="match status" value="1"/>
</dbReference>
<evidence type="ECO:0000259" key="1">
    <source>
        <dbReference type="Pfam" id="PF01551"/>
    </source>
</evidence>
<dbReference type="InterPro" id="IPR050570">
    <property type="entry name" value="Cell_wall_metabolism_enzyme"/>
</dbReference>
<dbReference type="EMBL" id="VSSQ01099837">
    <property type="protein sequence ID" value="MPN42242.1"/>
    <property type="molecule type" value="Genomic_DNA"/>
</dbReference>
<protein>
    <recommendedName>
        <fullName evidence="1">M23ase beta-sheet core domain-containing protein</fullName>
    </recommendedName>
</protein>
<reference evidence="2" key="1">
    <citation type="submission" date="2019-08" db="EMBL/GenBank/DDBJ databases">
        <authorList>
            <person name="Kucharzyk K."/>
            <person name="Murdoch R.W."/>
            <person name="Higgins S."/>
            <person name="Loffler F."/>
        </authorList>
    </citation>
    <scope>NUCLEOTIDE SEQUENCE</scope>
</reference>
<sequence length="114" mass="12608">MGTDILARKHTPILSATDGVVLYIGYMPIPGNFVIIRDPSGYEYHYYHMFELSTFVKEGQHVKQGQQIGRVGSTGNSAAYHLHVGVISPDNRYLNPYDLFVQAGIGPIQQDGTP</sequence>
<dbReference type="PANTHER" id="PTHR21666">
    <property type="entry name" value="PEPTIDASE-RELATED"/>
    <property type="match status" value="1"/>
</dbReference>
<dbReference type="GO" id="GO:0004222">
    <property type="term" value="F:metalloendopeptidase activity"/>
    <property type="evidence" value="ECO:0007669"/>
    <property type="project" value="TreeGrafter"/>
</dbReference>
<name>A0A645HUT8_9ZZZZ</name>
<dbReference type="InterPro" id="IPR011055">
    <property type="entry name" value="Dup_hybrid_motif"/>
</dbReference>
<dbReference type="SUPFAM" id="SSF51261">
    <property type="entry name" value="Duplicated hybrid motif"/>
    <property type="match status" value="1"/>
</dbReference>